<organism evidence="1 2">
    <name type="scientific">Halococcoides cellulosivorans</name>
    <dbReference type="NCBI Taxonomy" id="1679096"/>
    <lineage>
        <taxon>Archaea</taxon>
        <taxon>Methanobacteriati</taxon>
        <taxon>Methanobacteriota</taxon>
        <taxon>Stenosarchaea group</taxon>
        <taxon>Halobacteria</taxon>
        <taxon>Halobacteriales</taxon>
        <taxon>Haloarculaceae</taxon>
        <taxon>Halococcoides</taxon>
    </lineage>
</organism>
<gene>
    <name evidence="1" type="ORF">HARCEL1_03930</name>
</gene>
<accession>A0A2R4WZF3</accession>
<dbReference type="Proteomes" id="UP000244727">
    <property type="component" value="Chromosome"/>
</dbReference>
<dbReference type="EMBL" id="CP028858">
    <property type="protein sequence ID" value="AWB26919.1"/>
    <property type="molecule type" value="Genomic_DNA"/>
</dbReference>
<dbReference type="Gene3D" id="2.60.40.10">
    <property type="entry name" value="Immunoglobulins"/>
    <property type="match status" value="1"/>
</dbReference>
<sequence length="503" mass="53308">MRSRVLGARTDRAVSPVVGAVLLFALAIALLAIVQTAVVPSLNAQAEFQHHERVQVDVVALDGATDRVVASGIGESVPVEAGLRYPPRMFFVNPPPVTGTVRTTEPEPLAIANASADGAAGAYWNGTTRTFDTRSLVTMAEYHEHTAGATVYDSWSVSNRLTNDTVVVSGDSVVDGRRVTLTTLDGDLYRTSTTTETLDLVPTSAPARTVTVRATDGPITLTLPTELTETQWTTLMDDEIDRTGDRTNDRYVSEVTCDRSPPDPCGQVTITLEDGARYELQLGAVAVGGNGTHATPTYAVDIAGDETSVSENGTRKLVVETRDQFDNPVSGVETTATLDGPGRLRTLESATGADGRAALVYEAPENVAATTDVSATVGFGERPRERVTFDLRVLDLDGSGQRSPTATITAVDDRSAGNQDRYDVTADLADADGDLDRAVFELRTPDGTVLDDATTQIGGSSATVSETLRVTAVDRHDEYRIVVRAVDAAGHTAIDDRLVDGSG</sequence>
<dbReference type="GeneID" id="36511627"/>
<reference evidence="1 2" key="1">
    <citation type="submission" date="2018-04" db="EMBL/GenBank/DDBJ databases">
        <title>Halococcoides cellulosivorans gen. nov., sp. nov., an extremely halophilic cellulose-utilizing haloarchaeon from hypersaline lakes.</title>
        <authorList>
            <person name="Sorokin D.Y."/>
            <person name="Toshchakov S.V."/>
            <person name="Samarov N.I."/>
            <person name="Korzhenkov A."/>
            <person name="Kublanov I.V."/>
        </authorList>
    </citation>
    <scope>NUCLEOTIDE SEQUENCE [LARGE SCALE GENOMIC DNA]</scope>
    <source>
        <strain evidence="1 2">HArcel1</strain>
    </source>
</reference>
<protein>
    <recommendedName>
        <fullName evidence="3">Big-1 domain-containing protein</fullName>
    </recommendedName>
</protein>
<dbReference type="RefSeq" id="WP_108381288.1">
    <property type="nucleotide sequence ID" value="NZ_CP028858.1"/>
</dbReference>
<evidence type="ECO:0008006" key="3">
    <source>
        <dbReference type="Google" id="ProtNLM"/>
    </source>
</evidence>
<proteinExistence type="predicted"/>
<evidence type="ECO:0000313" key="1">
    <source>
        <dbReference type="EMBL" id="AWB26919.1"/>
    </source>
</evidence>
<name>A0A2R4WZF3_9EURY</name>
<dbReference type="InterPro" id="IPR013783">
    <property type="entry name" value="Ig-like_fold"/>
</dbReference>
<evidence type="ECO:0000313" key="2">
    <source>
        <dbReference type="Proteomes" id="UP000244727"/>
    </source>
</evidence>
<dbReference type="AlphaFoldDB" id="A0A2R4WZF3"/>
<dbReference type="InterPro" id="IPR008964">
    <property type="entry name" value="Invasin/intimin_cell_adhesion"/>
</dbReference>
<keyword evidence="2" id="KW-1185">Reference proteome</keyword>
<dbReference type="KEGG" id="harc:HARCEL1_03930"/>
<dbReference type="SUPFAM" id="SSF49373">
    <property type="entry name" value="Invasin/intimin cell-adhesion fragments"/>
    <property type="match status" value="1"/>
</dbReference>